<evidence type="ECO:0000313" key="2">
    <source>
        <dbReference type="Proteomes" id="UP001497535"/>
    </source>
</evidence>
<evidence type="ECO:0000313" key="1">
    <source>
        <dbReference type="EMBL" id="CAK5048130.1"/>
    </source>
</evidence>
<sequence length="237" mass="27749">MSINPATIITLRSKATIIKGLIIIISALIIAYILINESGLRRISRINLIKIKSKIEEEMPQKKEEIKVTEEVREEEIEEKIREEDKFEIKTTSTTTIKITTLKAKEEDNEDQLIEIAKIWRVEQDNLTLCPEIPPNLKGKIDVDMRSLKLEEIEEEYKDLWPGGHWRPKECKSRQKVAIVVPYRNREPHLRTFLHNIHRFLQKQQLDYAIFVVEQMGDELPFNKGRLTNIGVLEVEI</sequence>
<name>A0ACB0YIE7_MELEN</name>
<proteinExistence type="predicted"/>
<organism evidence="1 2">
    <name type="scientific">Meloidogyne enterolobii</name>
    <name type="common">Root-knot nematode worm</name>
    <name type="synonym">Meloidogyne mayaguensis</name>
    <dbReference type="NCBI Taxonomy" id="390850"/>
    <lineage>
        <taxon>Eukaryota</taxon>
        <taxon>Metazoa</taxon>
        <taxon>Ecdysozoa</taxon>
        <taxon>Nematoda</taxon>
        <taxon>Chromadorea</taxon>
        <taxon>Rhabditida</taxon>
        <taxon>Tylenchina</taxon>
        <taxon>Tylenchomorpha</taxon>
        <taxon>Tylenchoidea</taxon>
        <taxon>Meloidogynidae</taxon>
        <taxon>Meloidogyninae</taxon>
        <taxon>Meloidogyne</taxon>
    </lineage>
</organism>
<keyword evidence="2" id="KW-1185">Reference proteome</keyword>
<accession>A0ACB0YIE7</accession>
<reference evidence="1" key="1">
    <citation type="submission" date="2023-11" db="EMBL/GenBank/DDBJ databases">
        <authorList>
            <person name="Poullet M."/>
        </authorList>
    </citation>
    <scope>NUCLEOTIDE SEQUENCE</scope>
    <source>
        <strain evidence="1">E1834</strain>
    </source>
</reference>
<gene>
    <name evidence="1" type="ORF">MENTE1834_LOCUS12612</name>
</gene>
<protein>
    <submittedName>
        <fullName evidence="1">Uncharacterized protein</fullName>
    </submittedName>
</protein>
<dbReference type="Proteomes" id="UP001497535">
    <property type="component" value="Unassembled WGS sequence"/>
</dbReference>
<comment type="caution">
    <text evidence="1">The sequence shown here is derived from an EMBL/GenBank/DDBJ whole genome shotgun (WGS) entry which is preliminary data.</text>
</comment>
<dbReference type="EMBL" id="CAVMJV010000013">
    <property type="protein sequence ID" value="CAK5048130.1"/>
    <property type="molecule type" value="Genomic_DNA"/>
</dbReference>